<dbReference type="Proteomes" id="UP000281975">
    <property type="component" value="Unassembled WGS sequence"/>
</dbReference>
<sequence length="175" mass="18759">MSADPTSTARSDSDRARGSALAHVIFNALLAIGFALLFWRAGDLPASMWEPLGSGSFPRLVLGALICFNLAIIVEQLRRLPHTSALAPGSIRRWLWQHRLALAVLALLTLYLLALPWLGFALASLSFLLATQILLGARSPRRLGVAGVIALVFSFGLAWVFADVFGIMLPAGVLG</sequence>
<keyword evidence="1" id="KW-1133">Transmembrane helix</keyword>
<feature type="transmembrane region" description="Helical" evidence="1">
    <location>
        <begin position="59"/>
        <end position="77"/>
    </location>
</feature>
<accession>A0A420WZI3</accession>
<evidence type="ECO:0000259" key="2">
    <source>
        <dbReference type="Pfam" id="PF07331"/>
    </source>
</evidence>
<organism evidence="3 4">
    <name type="scientific">Kushneria sinocarnis</name>
    <dbReference type="NCBI Taxonomy" id="595502"/>
    <lineage>
        <taxon>Bacteria</taxon>
        <taxon>Pseudomonadati</taxon>
        <taxon>Pseudomonadota</taxon>
        <taxon>Gammaproteobacteria</taxon>
        <taxon>Oceanospirillales</taxon>
        <taxon>Halomonadaceae</taxon>
        <taxon>Kushneria</taxon>
    </lineage>
</organism>
<feature type="transmembrane region" description="Helical" evidence="1">
    <location>
        <begin position="144"/>
        <end position="169"/>
    </location>
</feature>
<keyword evidence="1" id="KW-0812">Transmembrane</keyword>
<keyword evidence="1" id="KW-0472">Membrane</keyword>
<feature type="transmembrane region" description="Helical" evidence="1">
    <location>
        <begin position="20"/>
        <end position="39"/>
    </location>
</feature>
<feature type="transmembrane region" description="Helical" evidence="1">
    <location>
        <begin position="120"/>
        <end position="137"/>
    </location>
</feature>
<feature type="transmembrane region" description="Helical" evidence="1">
    <location>
        <begin position="98"/>
        <end position="114"/>
    </location>
</feature>
<dbReference type="RefSeq" id="WP_121171406.1">
    <property type="nucleotide sequence ID" value="NZ_RBIN01000002.1"/>
</dbReference>
<keyword evidence="4" id="KW-1185">Reference proteome</keyword>
<comment type="caution">
    <text evidence="3">The sequence shown here is derived from an EMBL/GenBank/DDBJ whole genome shotgun (WGS) entry which is preliminary data.</text>
</comment>
<dbReference type="Pfam" id="PF07331">
    <property type="entry name" value="TctB"/>
    <property type="match status" value="1"/>
</dbReference>
<reference evidence="3 4" key="1">
    <citation type="submission" date="2018-10" db="EMBL/GenBank/DDBJ databases">
        <title>Genomic Encyclopedia of Type Strains, Phase IV (KMG-IV): sequencing the most valuable type-strain genomes for metagenomic binning, comparative biology and taxonomic classification.</title>
        <authorList>
            <person name="Goeker M."/>
        </authorList>
    </citation>
    <scope>NUCLEOTIDE SEQUENCE [LARGE SCALE GENOMIC DNA]</scope>
    <source>
        <strain evidence="3 4">DSM 23229</strain>
    </source>
</reference>
<dbReference type="OrthoDB" id="6183228at2"/>
<evidence type="ECO:0000256" key="1">
    <source>
        <dbReference type="SAM" id="Phobius"/>
    </source>
</evidence>
<feature type="domain" description="DUF1468" evidence="2">
    <location>
        <begin position="28"/>
        <end position="170"/>
    </location>
</feature>
<dbReference type="InterPro" id="IPR009936">
    <property type="entry name" value="DUF1468"/>
</dbReference>
<name>A0A420WZI3_9GAMM</name>
<gene>
    <name evidence="3" type="ORF">C7446_0751</name>
</gene>
<protein>
    <submittedName>
        <fullName evidence="3">Tripartite tricarboxylate transporter TctB family protein</fullName>
    </submittedName>
</protein>
<dbReference type="AlphaFoldDB" id="A0A420WZI3"/>
<proteinExistence type="predicted"/>
<evidence type="ECO:0000313" key="3">
    <source>
        <dbReference type="EMBL" id="RKR06756.1"/>
    </source>
</evidence>
<evidence type="ECO:0000313" key="4">
    <source>
        <dbReference type="Proteomes" id="UP000281975"/>
    </source>
</evidence>
<dbReference type="EMBL" id="RBIN01000002">
    <property type="protein sequence ID" value="RKR06756.1"/>
    <property type="molecule type" value="Genomic_DNA"/>
</dbReference>